<dbReference type="RefSeq" id="WP_083546122.1">
    <property type="nucleotide sequence ID" value="NZ_CBDRLL010000008.1"/>
</dbReference>
<dbReference type="InterPro" id="IPR052016">
    <property type="entry name" value="Bact_Sigma-Reg"/>
</dbReference>
<dbReference type="Proteomes" id="UP000192634">
    <property type="component" value="Unassembled WGS sequence"/>
</dbReference>
<dbReference type="InterPro" id="IPR001932">
    <property type="entry name" value="PPM-type_phosphatase-like_dom"/>
</dbReference>
<dbReference type="GO" id="GO:0016791">
    <property type="term" value="F:phosphatase activity"/>
    <property type="evidence" value="ECO:0007669"/>
    <property type="project" value="TreeGrafter"/>
</dbReference>
<evidence type="ECO:0000259" key="3">
    <source>
        <dbReference type="SMART" id="SM00331"/>
    </source>
</evidence>
<gene>
    <name evidence="4" type="ORF">ASJ30_10425</name>
    <name evidence="5" type="ORF">SAMN06296429_111127</name>
</gene>
<dbReference type="Gene3D" id="3.60.40.10">
    <property type="entry name" value="PPM-type phosphatase domain"/>
    <property type="match status" value="1"/>
</dbReference>
<evidence type="ECO:0000256" key="1">
    <source>
        <dbReference type="ARBA" id="ARBA00022801"/>
    </source>
</evidence>
<dbReference type="SMART" id="SM00331">
    <property type="entry name" value="PP2C_SIG"/>
    <property type="match status" value="1"/>
</dbReference>
<sequence>MSAILPSRTLWSERRQPTWALSSLRGTPLLVAVVALLALVLAAHLVWPQSVPLVALVPPCLLASTLCPIREVRIVFGLVLAVVLWSLVMSDEGMARHLPLLVSLGLMYAIAASRSSHGAAAFAGDRMLGDLRSRLHGMGAIPTLPRGWHAERSFATAHGSAFAGDFNVSTTSRCGNTLEMVLVDVSGKGQEAGTRALVLAGALGGVIGGTAPQDVLPMANEFVERDGWDEGFATAVHVHLDLVTGEALVHSAGHPPAMHYDAGCGRWRALDDQRGPALGLLPGASYPSSRTVLQRGDALLVYTDGIIESRVRDLDDGIDWMLGQAEARVSQGFSGLAKRLVAGGRAGVEDDRAAVLLWRD</sequence>
<dbReference type="PANTHER" id="PTHR43156">
    <property type="entry name" value="STAGE II SPORULATION PROTEIN E-RELATED"/>
    <property type="match status" value="1"/>
</dbReference>
<keyword evidence="2" id="KW-0472">Membrane</keyword>
<keyword evidence="2" id="KW-0812">Transmembrane</keyword>
<dbReference type="InterPro" id="IPR036457">
    <property type="entry name" value="PPM-type-like_dom_sf"/>
</dbReference>
<dbReference type="KEGG" id="jte:ASJ30_10425"/>
<accession>A0A1W2CGU2</accession>
<reference evidence="5 7" key="2">
    <citation type="submission" date="2017-04" db="EMBL/GenBank/DDBJ databases">
        <authorList>
            <person name="Afonso C.L."/>
            <person name="Miller P.J."/>
            <person name="Scott M.A."/>
            <person name="Spackman E."/>
            <person name="Goraichik I."/>
            <person name="Dimitrov K.M."/>
            <person name="Suarez D.L."/>
            <person name="Swayne D.E."/>
        </authorList>
    </citation>
    <scope>NUCLEOTIDE SEQUENCE [LARGE SCALE GENOMIC DNA]</scope>
    <source>
        <strain evidence="5 7">CGMCC 1.12511</strain>
    </source>
</reference>
<evidence type="ECO:0000313" key="7">
    <source>
        <dbReference type="Proteomes" id="UP000192634"/>
    </source>
</evidence>
<dbReference type="EMBL" id="CP013290">
    <property type="protein sequence ID" value="APH01888.1"/>
    <property type="molecule type" value="Genomic_DNA"/>
</dbReference>
<dbReference type="EMBL" id="FWXN01000011">
    <property type="protein sequence ID" value="SMC84433.1"/>
    <property type="molecule type" value="Genomic_DNA"/>
</dbReference>
<dbReference type="OrthoDB" id="4935951at2"/>
<feature type="domain" description="PPM-type phosphatase" evidence="3">
    <location>
        <begin position="149"/>
        <end position="359"/>
    </location>
</feature>
<protein>
    <submittedName>
        <fullName evidence="5">Stage II sporulation protein E (SpoIIE)</fullName>
    </submittedName>
</protein>
<dbReference type="Proteomes" id="UP000182938">
    <property type="component" value="Chromosome"/>
</dbReference>
<dbReference type="Pfam" id="PF07228">
    <property type="entry name" value="SpoIIE"/>
    <property type="match status" value="1"/>
</dbReference>
<dbReference type="AlphaFoldDB" id="A0A1L3MHU3"/>
<evidence type="ECO:0000313" key="4">
    <source>
        <dbReference type="EMBL" id="APH01888.1"/>
    </source>
</evidence>
<evidence type="ECO:0000313" key="6">
    <source>
        <dbReference type="Proteomes" id="UP000182938"/>
    </source>
</evidence>
<evidence type="ECO:0000256" key="2">
    <source>
        <dbReference type="SAM" id="Phobius"/>
    </source>
</evidence>
<evidence type="ECO:0000313" key="5">
    <source>
        <dbReference type="EMBL" id="SMC84433.1"/>
    </source>
</evidence>
<feature type="transmembrane region" description="Helical" evidence="2">
    <location>
        <begin position="72"/>
        <end position="90"/>
    </location>
</feature>
<keyword evidence="6" id="KW-1185">Reference proteome</keyword>
<name>A0A1L3MHU3_9MICO</name>
<reference evidence="4 6" key="1">
    <citation type="submission" date="2015-11" db="EMBL/GenBank/DDBJ databases">
        <authorList>
            <person name="Zhang Y."/>
            <person name="Guo Z."/>
        </authorList>
    </citation>
    <scope>NUCLEOTIDE SEQUENCE [LARGE SCALE GENOMIC DNA]</scope>
    <source>
        <strain evidence="4 6">YFY001</strain>
    </source>
</reference>
<keyword evidence="2" id="KW-1133">Transmembrane helix</keyword>
<proteinExistence type="predicted"/>
<organism evidence="4 6">
    <name type="scientific">Janibacter indicus</name>
    <dbReference type="NCBI Taxonomy" id="857417"/>
    <lineage>
        <taxon>Bacteria</taxon>
        <taxon>Bacillati</taxon>
        <taxon>Actinomycetota</taxon>
        <taxon>Actinomycetes</taxon>
        <taxon>Micrococcales</taxon>
        <taxon>Intrasporangiaceae</taxon>
        <taxon>Janibacter</taxon>
    </lineage>
</organism>
<accession>A0A1L3MHU3</accession>
<keyword evidence="1" id="KW-0378">Hydrolase</keyword>
<dbReference type="PANTHER" id="PTHR43156:SF2">
    <property type="entry name" value="STAGE II SPORULATION PROTEIN E"/>
    <property type="match status" value="1"/>
</dbReference>